<accession>A0A058Z2T3</accession>
<keyword evidence="2" id="KW-1185">Reference proteome</keyword>
<dbReference type="Proteomes" id="UP000030693">
    <property type="component" value="Unassembled WGS sequence"/>
</dbReference>
<name>A0A058Z2T3_FONAL</name>
<dbReference type="EMBL" id="KB932208">
    <property type="protein sequence ID" value="KCV68589.1"/>
    <property type="molecule type" value="Genomic_DNA"/>
</dbReference>
<dbReference type="RefSeq" id="XP_009497021.1">
    <property type="nucleotide sequence ID" value="XM_009498746.1"/>
</dbReference>
<sequence>MGLLARALLLDDGCLFFEPPTSSKSNERATFSVRRRPGALGFGPSGSNSLVPDLSLEPAGLMGICASLARLPHACHKTPSPGARPGISCFLDFLPEGEAELSSQACMQLIPRPGLSVGCGALDLVAVRLVAFHCDLIVANALRAERHASAAGAFETRFARQYRHLAEGASGGITPAEPFVCLGAQCPGDLRPRRFPFMPSSEQPVGRPAALSFCARAASDRGPPSSSGSASTAGLLPDVLRALARAVLLLDCQMVLFSRESWGPIACGTRVGLDPALEQHLPGVDALLVRAGLLLLVLPGIDCGYF</sequence>
<organism evidence="1">
    <name type="scientific">Fonticula alba</name>
    <name type="common">Slime mold</name>
    <dbReference type="NCBI Taxonomy" id="691883"/>
    <lineage>
        <taxon>Eukaryota</taxon>
        <taxon>Rotosphaerida</taxon>
        <taxon>Fonticulaceae</taxon>
        <taxon>Fonticula</taxon>
    </lineage>
</organism>
<dbReference type="GeneID" id="20529606"/>
<gene>
    <name evidence="1" type="ORF">H696_04881</name>
</gene>
<reference evidence="1" key="1">
    <citation type="submission" date="2013-04" db="EMBL/GenBank/DDBJ databases">
        <title>The Genome Sequence of Fonticula alba ATCC 38817.</title>
        <authorList>
            <consortium name="The Broad Institute Genomics Platform"/>
            <person name="Russ C."/>
            <person name="Cuomo C."/>
            <person name="Burger G."/>
            <person name="Gray M.W."/>
            <person name="Holland P.W.H."/>
            <person name="King N."/>
            <person name="Lang F.B.F."/>
            <person name="Roger A.J."/>
            <person name="Ruiz-Trillo I."/>
            <person name="Brown M."/>
            <person name="Walker B."/>
            <person name="Young S."/>
            <person name="Zeng Q."/>
            <person name="Gargeya S."/>
            <person name="Fitzgerald M."/>
            <person name="Haas B."/>
            <person name="Abouelleil A."/>
            <person name="Allen A.W."/>
            <person name="Alvarado L."/>
            <person name="Arachchi H.M."/>
            <person name="Berlin A.M."/>
            <person name="Chapman S.B."/>
            <person name="Gainer-Dewar J."/>
            <person name="Goldberg J."/>
            <person name="Griggs A."/>
            <person name="Gujja S."/>
            <person name="Hansen M."/>
            <person name="Howarth C."/>
            <person name="Imamovic A."/>
            <person name="Ireland A."/>
            <person name="Larimer J."/>
            <person name="McCowan C."/>
            <person name="Murphy C."/>
            <person name="Pearson M."/>
            <person name="Poon T.W."/>
            <person name="Priest M."/>
            <person name="Roberts A."/>
            <person name="Saif S."/>
            <person name="Shea T."/>
            <person name="Sisk P."/>
            <person name="Sykes S."/>
            <person name="Wortman J."/>
            <person name="Nusbaum C."/>
            <person name="Birren B."/>
        </authorList>
    </citation>
    <scope>NUCLEOTIDE SEQUENCE [LARGE SCALE GENOMIC DNA]</scope>
    <source>
        <strain evidence="1">ATCC 38817</strain>
    </source>
</reference>
<dbReference type="AlphaFoldDB" id="A0A058Z2T3"/>
<proteinExistence type="predicted"/>
<evidence type="ECO:0000313" key="2">
    <source>
        <dbReference type="Proteomes" id="UP000030693"/>
    </source>
</evidence>
<protein>
    <submittedName>
        <fullName evidence="1">Uncharacterized protein</fullName>
    </submittedName>
</protein>
<evidence type="ECO:0000313" key="1">
    <source>
        <dbReference type="EMBL" id="KCV68589.1"/>
    </source>
</evidence>